<evidence type="ECO:0000313" key="2">
    <source>
        <dbReference type="Proteomes" id="UP001589867"/>
    </source>
</evidence>
<dbReference type="EMBL" id="JBHLUH010000104">
    <property type="protein sequence ID" value="MFC0534197.1"/>
    <property type="molecule type" value="Genomic_DNA"/>
</dbReference>
<keyword evidence="2" id="KW-1185">Reference proteome</keyword>
<evidence type="ECO:0008006" key="3">
    <source>
        <dbReference type="Google" id="ProtNLM"/>
    </source>
</evidence>
<dbReference type="Proteomes" id="UP001589867">
    <property type="component" value="Unassembled WGS sequence"/>
</dbReference>
<evidence type="ECO:0000313" key="1">
    <source>
        <dbReference type="EMBL" id="MFC0534197.1"/>
    </source>
</evidence>
<proteinExistence type="predicted"/>
<dbReference type="RefSeq" id="WP_377262767.1">
    <property type="nucleotide sequence ID" value="NZ_JBHLUH010000104.1"/>
</dbReference>
<reference evidence="1 2" key="1">
    <citation type="submission" date="2024-09" db="EMBL/GenBank/DDBJ databases">
        <authorList>
            <person name="Sun Q."/>
            <person name="Mori K."/>
        </authorList>
    </citation>
    <scope>NUCLEOTIDE SEQUENCE [LARGE SCALE GENOMIC DNA]</scope>
    <source>
        <strain evidence="1 2">TBRC 3947</strain>
    </source>
</reference>
<organism evidence="1 2">
    <name type="scientific">Phytohabitans kaempferiae</name>
    <dbReference type="NCBI Taxonomy" id="1620943"/>
    <lineage>
        <taxon>Bacteria</taxon>
        <taxon>Bacillati</taxon>
        <taxon>Actinomycetota</taxon>
        <taxon>Actinomycetes</taxon>
        <taxon>Micromonosporales</taxon>
        <taxon>Micromonosporaceae</taxon>
    </lineage>
</organism>
<dbReference type="Gene3D" id="3.20.20.80">
    <property type="entry name" value="Glycosidases"/>
    <property type="match status" value="1"/>
</dbReference>
<name>A0ABV6MIE3_9ACTN</name>
<dbReference type="InterPro" id="IPR017853">
    <property type="entry name" value="GH"/>
</dbReference>
<sequence length="326" mass="36317">MGDLVDRGVSYLVDAVAPESVRDDLRVIREELRCTAVMVIGSDTRRLLDAVGHALEAGLDVYVRPHPAGARPRQFVEHFREVAAGAERARRQHPDRVTLLLGSELSLTSRVAVPVGSEFLRLKAILRLRAVLRRRIDRRVNALLAELLSVARREFAGPVTYAAAYWERVDWSAMDVVGVNLYRMGDDPDAYARHVRSLVHTSAKPVVITEFGCGAHVGADRRGPGSFFIVNWFTVPPQVRPGHVRDESVQASYLTELIDLYTEAGVHGCFVFTFRMPDFPHDPDPRRDLDMAGFALVKPSSEAPEGWARKEAFAAVAERYSRPLAP</sequence>
<dbReference type="SUPFAM" id="SSF51445">
    <property type="entry name" value="(Trans)glycosidases"/>
    <property type="match status" value="1"/>
</dbReference>
<comment type="caution">
    <text evidence="1">The sequence shown here is derived from an EMBL/GenBank/DDBJ whole genome shotgun (WGS) entry which is preliminary data.</text>
</comment>
<protein>
    <recommendedName>
        <fullName evidence="3">Abortive infection protein</fullName>
    </recommendedName>
</protein>
<gene>
    <name evidence="1" type="ORF">ACFFIA_42075</name>
</gene>
<accession>A0ABV6MIE3</accession>